<protein>
    <submittedName>
        <fullName evidence="1">Uncharacterized protein</fullName>
    </submittedName>
</protein>
<evidence type="ECO:0000313" key="2">
    <source>
        <dbReference type="Proteomes" id="UP001164250"/>
    </source>
</evidence>
<gene>
    <name evidence="1" type="ORF">Patl1_29885</name>
</gene>
<accession>A0ACC1ABG2</accession>
<reference evidence="2" key="1">
    <citation type="journal article" date="2023" name="G3 (Bethesda)">
        <title>Genome assembly and association tests identify interacting loci associated with vigor, precocity, and sex in interspecific pistachio rootstocks.</title>
        <authorList>
            <person name="Palmer W."/>
            <person name="Jacygrad E."/>
            <person name="Sagayaradj S."/>
            <person name="Cavanaugh K."/>
            <person name="Han R."/>
            <person name="Bertier L."/>
            <person name="Beede B."/>
            <person name="Kafkas S."/>
            <person name="Golino D."/>
            <person name="Preece J."/>
            <person name="Michelmore R."/>
        </authorList>
    </citation>
    <scope>NUCLEOTIDE SEQUENCE [LARGE SCALE GENOMIC DNA]</scope>
</reference>
<comment type="caution">
    <text evidence="1">The sequence shown here is derived from an EMBL/GenBank/DDBJ whole genome shotgun (WGS) entry which is preliminary data.</text>
</comment>
<organism evidence="1 2">
    <name type="scientific">Pistacia atlantica</name>
    <dbReference type="NCBI Taxonomy" id="434234"/>
    <lineage>
        <taxon>Eukaryota</taxon>
        <taxon>Viridiplantae</taxon>
        <taxon>Streptophyta</taxon>
        <taxon>Embryophyta</taxon>
        <taxon>Tracheophyta</taxon>
        <taxon>Spermatophyta</taxon>
        <taxon>Magnoliopsida</taxon>
        <taxon>eudicotyledons</taxon>
        <taxon>Gunneridae</taxon>
        <taxon>Pentapetalae</taxon>
        <taxon>rosids</taxon>
        <taxon>malvids</taxon>
        <taxon>Sapindales</taxon>
        <taxon>Anacardiaceae</taxon>
        <taxon>Pistacia</taxon>
    </lineage>
</organism>
<keyword evidence="2" id="KW-1185">Reference proteome</keyword>
<dbReference type="Proteomes" id="UP001164250">
    <property type="component" value="Chromosome 11"/>
</dbReference>
<name>A0ACC1ABG2_9ROSI</name>
<dbReference type="EMBL" id="CM047907">
    <property type="protein sequence ID" value="KAJ0084377.1"/>
    <property type="molecule type" value="Genomic_DNA"/>
</dbReference>
<sequence>MDSQWFNEAAQNMNDQDLPSNNAGNTVDLTLKLGLPNNNINSEKNKQIQFDFAPLAPNLPTQPPPQGKNQNEIANYSNIIGGQSSNANNFAWQSKRENQFHARFMQPNGYGFGQFSAGASSSTMPPPAPFPMYSNPYYYNLNFNKNPNPNPNPNAIPNSNPNPNSNFVLPTPSPPTPPPTMNNYTLLDVPARRAMAKNLGSSSSSRRYGSRQQQHVENYNDQCKRCTNYNCNTNDTPMWRRGPLGPKTLCNACGIKYRKEEEKRKAKEAARNGDSSNEYG</sequence>
<proteinExistence type="predicted"/>
<evidence type="ECO:0000313" key="1">
    <source>
        <dbReference type="EMBL" id="KAJ0084377.1"/>
    </source>
</evidence>